<dbReference type="InterPro" id="IPR018170">
    <property type="entry name" value="Aldo/ket_reductase_CS"/>
</dbReference>
<proteinExistence type="predicted"/>
<feature type="binding site" evidence="3">
    <location>
        <position position="111"/>
    </location>
    <ligand>
        <name>substrate</name>
    </ligand>
</feature>
<accession>A0A4P9ZUV5</accession>
<dbReference type="Gene3D" id="3.20.20.100">
    <property type="entry name" value="NADP-dependent oxidoreductase domain"/>
    <property type="match status" value="1"/>
</dbReference>
<dbReference type="PRINTS" id="PR00069">
    <property type="entry name" value="ALDKETRDTASE"/>
</dbReference>
<dbReference type="PIRSF" id="PIRSF000097">
    <property type="entry name" value="AKR"/>
    <property type="match status" value="1"/>
</dbReference>
<keyword evidence="1" id="KW-0560">Oxidoreductase</keyword>
<evidence type="ECO:0000256" key="4">
    <source>
        <dbReference type="PIRSR" id="PIRSR000097-3"/>
    </source>
</evidence>
<dbReference type="CDD" id="cd19071">
    <property type="entry name" value="AKR_AKR1-5-like"/>
    <property type="match status" value="1"/>
</dbReference>
<protein>
    <submittedName>
        <fullName evidence="7">Aldose reductase</fullName>
    </submittedName>
</protein>
<evidence type="ECO:0000259" key="6">
    <source>
        <dbReference type="Pfam" id="PF00248"/>
    </source>
</evidence>
<feature type="domain" description="NADP-dependent oxidoreductase" evidence="6">
    <location>
        <begin position="21"/>
        <end position="291"/>
    </location>
</feature>
<dbReference type="Proteomes" id="UP000268162">
    <property type="component" value="Unassembled WGS sequence"/>
</dbReference>
<dbReference type="EMBL" id="ML002611">
    <property type="protein sequence ID" value="RKP36691.1"/>
    <property type="molecule type" value="Genomic_DNA"/>
</dbReference>
<evidence type="ECO:0000313" key="8">
    <source>
        <dbReference type="Proteomes" id="UP000268162"/>
    </source>
</evidence>
<name>A0A4P9ZUV5_9FUNG</name>
<evidence type="ECO:0000256" key="2">
    <source>
        <dbReference type="PIRSR" id="PIRSR000097-1"/>
    </source>
</evidence>
<evidence type="ECO:0000256" key="3">
    <source>
        <dbReference type="PIRSR" id="PIRSR000097-2"/>
    </source>
</evidence>
<feature type="region of interest" description="Disordered" evidence="5">
    <location>
        <begin position="311"/>
        <end position="330"/>
    </location>
</feature>
<dbReference type="AlphaFoldDB" id="A0A4P9ZUV5"/>
<dbReference type="GO" id="GO:0016616">
    <property type="term" value="F:oxidoreductase activity, acting on the CH-OH group of donors, NAD or NADP as acceptor"/>
    <property type="evidence" value="ECO:0007669"/>
    <property type="project" value="UniProtKB-ARBA"/>
</dbReference>
<dbReference type="Pfam" id="PF00248">
    <property type="entry name" value="Aldo_ket_red"/>
    <property type="match status" value="1"/>
</dbReference>
<dbReference type="InterPro" id="IPR023210">
    <property type="entry name" value="NADP_OxRdtase_dom"/>
</dbReference>
<dbReference type="FunFam" id="3.20.20.100:FF:000002">
    <property type="entry name" value="2,5-diketo-D-gluconic acid reductase A"/>
    <property type="match status" value="1"/>
</dbReference>
<dbReference type="PROSITE" id="PS00798">
    <property type="entry name" value="ALDOKETO_REDUCTASE_1"/>
    <property type="match status" value="1"/>
</dbReference>
<keyword evidence="8" id="KW-1185">Reference proteome</keyword>
<gene>
    <name evidence="7" type="ORF">BJ085DRAFT_15501</name>
</gene>
<dbReference type="InterPro" id="IPR020471">
    <property type="entry name" value="AKR"/>
</dbReference>
<evidence type="ECO:0000256" key="5">
    <source>
        <dbReference type="SAM" id="MobiDB-lite"/>
    </source>
</evidence>
<dbReference type="PROSITE" id="PS00062">
    <property type="entry name" value="ALDOKETO_REDUCTASE_2"/>
    <property type="match status" value="1"/>
</dbReference>
<dbReference type="InterPro" id="IPR036812">
    <property type="entry name" value="NAD(P)_OxRdtase_dom_sf"/>
</dbReference>
<sequence>MSLSPTIELSSGAHMPAVGFGTGHISRADITEVIQAAVRLGYRHIDGALSYGGEDLIGAALAQPGGPPRSELWLTSKLMQTQYRSDEQVAACCQKSLQNLQTDYLDLYLMHWPVVLQSDPKDPTGHTPYRHPSTGYFAADHQSGVDLVDTWRSMEELVMAGKVRHIGVSNFNIRQLKAILAVARIRPAVNQVEVHPYCPNKWLVEFCRDQRIHVTAYSPLGAHGQPRVLDNPTLSEVEVSADITPAQVVLTWARQRGLSVIPKASSPSRMVENLNTSRKLTPDQMDQINAIPTRMRVYDYHEEWGLAPGTLFGDSDVDESADDPSHNDNH</sequence>
<feature type="site" description="Lowers pKa of active site Tyr" evidence="4">
    <location>
        <position position="77"/>
    </location>
</feature>
<evidence type="ECO:0000256" key="1">
    <source>
        <dbReference type="ARBA" id="ARBA00023002"/>
    </source>
</evidence>
<reference evidence="8" key="1">
    <citation type="journal article" date="2018" name="Nat. Microbiol.">
        <title>Leveraging single-cell genomics to expand the fungal tree of life.</title>
        <authorList>
            <person name="Ahrendt S.R."/>
            <person name="Quandt C.A."/>
            <person name="Ciobanu D."/>
            <person name="Clum A."/>
            <person name="Salamov A."/>
            <person name="Andreopoulos B."/>
            <person name="Cheng J.F."/>
            <person name="Woyke T."/>
            <person name="Pelin A."/>
            <person name="Henrissat B."/>
            <person name="Reynolds N.K."/>
            <person name="Benny G.L."/>
            <person name="Smith M.E."/>
            <person name="James T.Y."/>
            <person name="Grigoriev I.V."/>
        </authorList>
    </citation>
    <scope>NUCLEOTIDE SEQUENCE [LARGE SCALE GENOMIC DNA]</scope>
    <source>
        <strain evidence="8">RSA 468</strain>
    </source>
</reference>
<feature type="active site" description="Proton donor" evidence="2">
    <location>
        <position position="51"/>
    </location>
</feature>
<dbReference type="SUPFAM" id="SSF51430">
    <property type="entry name" value="NAD(P)-linked oxidoreductase"/>
    <property type="match status" value="1"/>
</dbReference>
<dbReference type="STRING" id="215637.A0A4P9ZUV5"/>
<evidence type="ECO:0000313" key="7">
    <source>
        <dbReference type="EMBL" id="RKP36691.1"/>
    </source>
</evidence>
<dbReference type="PANTHER" id="PTHR11732">
    <property type="entry name" value="ALDO/KETO REDUCTASE"/>
    <property type="match status" value="1"/>
</dbReference>
<organism evidence="7 8">
    <name type="scientific">Dimargaris cristalligena</name>
    <dbReference type="NCBI Taxonomy" id="215637"/>
    <lineage>
        <taxon>Eukaryota</taxon>
        <taxon>Fungi</taxon>
        <taxon>Fungi incertae sedis</taxon>
        <taxon>Zoopagomycota</taxon>
        <taxon>Kickxellomycotina</taxon>
        <taxon>Dimargaritomycetes</taxon>
        <taxon>Dimargaritales</taxon>
        <taxon>Dimargaritaceae</taxon>
        <taxon>Dimargaris</taxon>
    </lineage>
</organism>